<evidence type="ECO:0000313" key="7">
    <source>
        <dbReference type="EMBL" id="ORY90115.1"/>
    </source>
</evidence>
<evidence type="ECO:0000256" key="1">
    <source>
        <dbReference type="ARBA" id="ARBA00004141"/>
    </source>
</evidence>
<keyword evidence="2 6" id="KW-0812">Transmembrane</keyword>
<name>A0A1Y2G265_9BASI</name>
<gene>
    <name evidence="7" type="ORF">BCR35DRAFT_299656</name>
</gene>
<keyword evidence="8" id="KW-1185">Reference proteome</keyword>
<sequence length="178" mass="19301">MSKPTTPLNFAPYSDPPPLLPTTRPHQPVASTSSAPYPSTSSSSYQAGFSPSRNASATSTGQAISGLETTLHYDLGLLGAAAYALGPVGAALLLVREVENDWVRFQAWQSALLSGILLLFDLLVHLLFGSVFLNWILILSELGLLGLLSRRAYMDADLLDRLYLPWIGEVAERWVAEE</sequence>
<proteinExistence type="predicted"/>
<evidence type="ECO:0000256" key="2">
    <source>
        <dbReference type="ARBA" id="ARBA00022692"/>
    </source>
</evidence>
<feature type="compositionally biased region" description="Low complexity" evidence="5">
    <location>
        <begin position="30"/>
        <end position="45"/>
    </location>
</feature>
<keyword evidence="3 6" id="KW-1133">Transmembrane helix</keyword>
<organism evidence="7 8">
    <name type="scientific">Leucosporidium creatinivorum</name>
    <dbReference type="NCBI Taxonomy" id="106004"/>
    <lineage>
        <taxon>Eukaryota</taxon>
        <taxon>Fungi</taxon>
        <taxon>Dikarya</taxon>
        <taxon>Basidiomycota</taxon>
        <taxon>Pucciniomycotina</taxon>
        <taxon>Microbotryomycetes</taxon>
        <taxon>Leucosporidiales</taxon>
        <taxon>Leucosporidium</taxon>
    </lineage>
</organism>
<dbReference type="GO" id="GO:0016020">
    <property type="term" value="C:membrane"/>
    <property type="evidence" value="ECO:0007669"/>
    <property type="project" value="UniProtKB-SubCell"/>
</dbReference>
<dbReference type="AlphaFoldDB" id="A0A1Y2G265"/>
<accession>A0A1Y2G265</accession>
<protein>
    <submittedName>
        <fullName evidence="7">Uncharacterized protein</fullName>
    </submittedName>
</protein>
<reference evidence="7 8" key="1">
    <citation type="submission" date="2016-07" db="EMBL/GenBank/DDBJ databases">
        <title>Pervasive Adenine N6-methylation of Active Genes in Fungi.</title>
        <authorList>
            <consortium name="DOE Joint Genome Institute"/>
            <person name="Mondo S.J."/>
            <person name="Dannebaum R.O."/>
            <person name="Kuo R.C."/>
            <person name="Labutti K."/>
            <person name="Haridas S."/>
            <person name="Kuo A."/>
            <person name="Salamov A."/>
            <person name="Ahrendt S.R."/>
            <person name="Lipzen A."/>
            <person name="Sullivan W."/>
            <person name="Andreopoulos W.B."/>
            <person name="Clum A."/>
            <person name="Lindquist E."/>
            <person name="Daum C."/>
            <person name="Ramamoorthy G.K."/>
            <person name="Gryganskyi A."/>
            <person name="Culley D."/>
            <person name="Magnuson J.K."/>
            <person name="James T.Y."/>
            <person name="O'Malley M.A."/>
            <person name="Stajich J.E."/>
            <person name="Spatafora J.W."/>
            <person name="Visel A."/>
            <person name="Grigoriev I.V."/>
        </authorList>
    </citation>
    <scope>NUCLEOTIDE SEQUENCE [LARGE SCALE GENOMIC DNA]</scope>
    <source>
        <strain evidence="7 8">62-1032</strain>
    </source>
</reference>
<comment type="caution">
    <text evidence="7">The sequence shown here is derived from an EMBL/GenBank/DDBJ whole genome shotgun (WGS) entry which is preliminary data.</text>
</comment>
<evidence type="ECO:0000256" key="4">
    <source>
        <dbReference type="ARBA" id="ARBA00023136"/>
    </source>
</evidence>
<comment type="subcellular location">
    <subcellularLocation>
        <location evidence="1">Membrane</location>
        <topology evidence="1">Multi-pass membrane protein</topology>
    </subcellularLocation>
</comment>
<dbReference type="STRING" id="106004.A0A1Y2G265"/>
<dbReference type="PANTHER" id="PTHR36460:SF1">
    <property type="entry name" value="UPF0132 DOMAIN PROTEIN (AFU_ORTHOLOGUE AFUA_3G10255)"/>
    <property type="match status" value="1"/>
</dbReference>
<dbReference type="PANTHER" id="PTHR36460">
    <property type="entry name" value="UPF0132 DOMAIN PROTEIN (AFU_ORTHOLOGUE AFUA_3G10255)"/>
    <property type="match status" value="1"/>
</dbReference>
<keyword evidence="4 6" id="KW-0472">Membrane</keyword>
<dbReference type="EMBL" id="MCGR01000004">
    <property type="protein sequence ID" value="ORY90115.1"/>
    <property type="molecule type" value="Genomic_DNA"/>
</dbReference>
<dbReference type="Proteomes" id="UP000193467">
    <property type="component" value="Unassembled WGS sequence"/>
</dbReference>
<feature type="region of interest" description="Disordered" evidence="5">
    <location>
        <begin position="1"/>
        <end position="53"/>
    </location>
</feature>
<evidence type="ECO:0000256" key="3">
    <source>
        <dbReference type="ARBA" id="ARBA00022989"/>
    </source>
</evidence>
<feature type="transmembrane region" description="Helical" evidence="6">
    <location>
        <begin position="75"/>
        <end position="95"/>
    </location>
</feature>
<evidence type="ECO:0000256" key="5">
    <source>
        <dbReference type="SAM" id="MobiDB-lite"/>
    </source>
</evidence>
<evidence type="ECO:0000313" key="8">
    <source>
        <dbReference type="Proteomes" id="UP000193467"/>
    </source>
</evidence>
<dbReference type="InParanoid" id="A0A1Y2G265"/>
<evidence type="ECO:0000256" key="6">
    <source>
        <dbReference type="SAM" id="Phobius"/>
    </source>
</evidence>